<keyword evidence="2" id="KW-1003">Cell membrane</keyword>
<comment type="caution">
    <text evidence="9">The sequence shown here is derived from an EMBL/GenBank/DDBJ whole genome shotgun (WGS) entry which is preliminary data.</text>
</comment>
<evidence type="ECO:0000256" key="5">
    <source>
        <dbReference type="ARBA" id="ARBA00023136"/>
    </source>
</evidence>
<keyword evidence="4 7" id="KW-1133">Transmembrane helix</keyword>
<keyword evidence="5 7" id="KW-0472">Membrane</keyword>
<proteinExistence type="predicted"/>
<keyword evidence="10" id="KW-1185">Reference proteome</keyword>
<dbReference type="InterPro" id="IPR027379">
    <property type="entry name" value="CLS_N"/>
</dbReference>
<evidence type="ECO:0000256" key="2">
    <source>
        <dbReference type="ARBA" id="ARBA00022475"/>
    </source>
</evidence>
<reference evidence="9 10" key="1">
    <citation type="submission" date="2021-09" db="EMBL/GenBank/DDBJ databases">
        <title>Isoptericola luteus sp. nov., a novel bacterium isolated from Harbin, the capital city of Heilongjiang province.</title>
        <authorList>
            <person name="Li J."/>
        </authorList>
    </citation>
    <scope>NUCLEOTIDE SEQUENCE [LARGE SCALE GENOMIC DNA]</scope>
    <source>
        <strain evidence="9 10">NEAU-Y5</strain>
    </source>
</reference>
<accession>A0ABS7ZMQ4</accession>
<keyword evidence="3 7" id="KW-0812">Transmembrane</keyword>
<evidence type="ECO:0000313" key="10">
    <source>
        <dbReference type="Proteomes" id="UP001319870"/>
    </source>
</evidence>
<dbReference type="RefSeq" id="WP_225566668.1">
    <property type="nucleotide sequence ID" value="NZ_JAIXCQ010000014.1"/>
</dbReference>
<comment type="subcellular location">
    <subcellularLocation>
        <location evidence="1">Cell membrane</location>
        <topology evidence="1">Multi-pass membrane protein</topology>
    </subcellularLocation>
</comment>
<evidence type="ECO:0000256" key="3">
    <source>
        <dbReference type="ARBA" id="ARBA00022692"/>
    </source>
</evidence>
<evidence type="ECO:0000256" key="7">
    <source>
        <dbReference type="SAM" id="Phobius"/>
    </source>
</evidence>
<evidence type="ECO:0000256" key="4">
    <source>
        <dbReference type="ARBA" id="ARBA00022989"/>
    </source>
</evidence>
<protein>
    <submittedName>
        <fullName evidence="9">PLD nuclease N-terminal domain-containing protein</fullName>
    </submittedName>
</protein>
<name>A0ABS7ZMQ4_9MICO</name>
<evidence type="ECO:0000259" key="8">
    <source>
        <dbReference type="Pfam" id="PF13396"/>
    </source>
</evidence>
<evidence type="ECO:0000313" key="9">
    <source>
        <dbReference type="EMBL" id="MCA5894939.1"/>
    </source>
</evidence>
<dbReference type="EMBL" id="JAIXCQ010000014">
    <property type="protein sequence ID" value="MCA5894939.1"/>
    <property type="molecule type" value="Genomic_DNA"/>
</dbReference>
<organism evidence="9 10">
    <name type="scientific">Isoptericola luteus</name>
    <dbReference type="NCBI Taxonomy" id="2879484"/>
    <lineage>
        <taxon>Bacteria</taxon>
        <taxon>Bacillati</taxon>
        <taxon>Actinomycetota</taxon>
        <taxon>Actinomycetes</taxon>
        <taxon>Micrococcales</taxon>
        <taxon>Promicromonosporaceae</taxon>
        <taxon>Isoptericola</taxon>
    </lineage>
</organism>
<dbReference type="Proteomes" id="UP001319870">
    <property type="component" value="Unassembled WGS sequence"/>
</dbReference>
<feature type="region of interest" description="Disordered" evidence="6">
    <location>
        <begin position="64"/>
        <end position="142"/>
    </location>
</feature>
<evidence type="ECO:0000256" key="1">
    <source>
        <dbReference type="ARBA" id="ARBA00004651"/>
    </source>
</evidence>
<evidence type="ECO:0000256" key="6">
    <source>
        <dbReference type="SAM" id="MobiDB-lite"/>
    </source>
</evidence>
<feature type="transmembrane region" description="Helical" evidence="7">
    <location>
        <begin position="34"/>
        <end position="55"/>
    </location>
</feature>
<sequence>MFRALLMLAYLALIVYAIVDVVQADDDDTGGLAKGVWIVIILFLPFAGSVAWIVVSQSARQRRRSARGTGFPAGPTPPATYPGRRRTWETEPSPVTPHEGGTDDDDPELRWLLEQARLQREQAAREQTSAGPEPGTGTASPA</sequence>
<feature type="domain" description="Cardiolipin synthase N-terminal" evidence="8">
    <location>
        <begin position="12"/>
        <end position="56"/>
    </location>
</feature>
<dbReference type="Pfam" id="PF13396">
    <property type="entry name" value="PLDc_N"/>
    <property type="match status" value="1"/>
</dbReference>
<gene>
    <name evidence="9" type="ORF">LEP48_16525</name>
</gene>